<accession>A0ABR8V316</accession>
<evidence type="ECO:0000259" key="1">
    <source>
        <dbReference type="Pfam" id="PF00248"/>
    </source>
</evidence>
<dbReference type="RefSeq" id="WP_191790758.1">
    <property type="nucleotide sequence ID" value="NZ_JACSQE010000008.1"/>
</dbReference>
<sequence length="321" mass="34572">MFDPHSPAPFVLGALPFGSLVDRATSYALLDRFREAGGRHLDTANNYVQWEEGATGDESESFLAEWFRDRPGARDEMVVATKIGARSDPSRRGGFPADMEGLSRPAIRTAIEGSLRRLGTERVDLLYAHVMDPVTPLDETVAALAELVDEGRVGALGCSNHDLQTLSAAHRIAGDLGVPGYSAVQQRFTYLRPAPGTDFGVQQVADPELLGYLGDRPGCTALGYSPLLSGAYARRDRMPAAYRSADSEARLRAVDQVASEHGVSAVQVVLAWMLEREQPVVPVLGVSRIEQLDECLAAAALRLDAEQLTMLDRAGVALADA</sequence>
<dbReference type="Pfam" id="PF00248">
    <property type="entry name" value="Aldo_ket_red"/>
    <property type="match status" value="1"/>
</dbReference>
<organism evidence="2 3">
    <name type="scientific">Oerskovia gallyi</name>
    <dbReference type="NCBI Taxonomy" id="2762226"/>
    <lineage>
        <taxon>Bacteria</taxon>
        <taxon>Bacillati</taxon>
        <taxon>Actinomycetota</taxon>
        <taxon>Actinomycetes</taxon>
        <taxon>Micrococcales</taxon>
        <taxon>Cellulomonadaceae</taxon>
        <taxon>Oerskovia</taxon>
    </lineage>
</organism>
<dbReference type="InterPro" id="IPR050523">
    <property type="entry name" value="AKR_Detox_Biosynth"/>
</dbReference>
<dbReference type="PANTHER" id="PTHR43364">
    <property type="entry name" value="NADH-SPECIFIC METHYLGLYOXAL REDUCTASE-RELATED"/>
    <property type="match status" value="1"/>
</dbReference>
<evidence type="ECO:0000313" key="3">
    <source>
        <dbReference type="Proteomes" id="UP000633601"/>
    </source>
</evidence>
<dbReference type="PANTHER" id="PTHR43364:SF6">
    <property type="entry name" value="OXIDOREDUCTASE-RELATED"/>
    <property type="match status" value="1"/>
</dbReference>
<evidence type="ECO:0000313" key="2">
    <source>
        <dbReference type="EMBL" id="MBD7999075.1"/>
    </source>
</evidence>
<protein>
    <submittedName>
        <fullName evidence="2">Aldo/keto reductase</fullName>
    </submittedName>
</protein>
<keyword evidence="3" id="KW-1185">Reference proteome</keyword>
<reference evidence="2 3" key="1">
    <citation type="submission" date="2020-08" db="EMBL/GenBank/DDBJ databases">
        <title>A Genomic Blueprint of the Chicken Gut Microbiome.</title>
        <authorList>
            <person name="Gilroy R."/>
            <person name="Ravi A."/>
            <person name="Getino M."/>
            <person name="Pursley I."/>
            <person name="Horton D.L."/>
            <person name="Alikhan N.-F."/>
            <person name="Baker D."/>
            <person name="Gharbi K."/>
            <person name="Hall N."/>
            <person name="Watson M."/>
            <person name="Adriaenssens E.M."/>
            <person name="Foster-Nyarko E."/>
            <person name="Jarju S."/>
            <person name="Secka A."/>
            <person name="Antonio M."/>
            <person name="Oren A."/>
            <person name="Chaudhuri R."/>
            <person name="La Ragione R.M."/>
            <person name="Hildebrand F."/>
            <person name="Pallen M.J."/>
        </authorList>
    </citation>
    <scope>NUCLEOTIDE SEQUENCE [LARGE SCALE GENOMIC DNA]</scope>
    <source>
        <strain evidence="2 3">Sa2CUA8</strain>
    </source>
</reference>
<dbReference type="InterPro" id="IPR023210">
    <property type="entry name" value="NADP_OxRdtase_dom"/>
</dbReference>
<feature type="domain" description="NADP-dependent oxidoreductase" evidence="1">
    <location>
        <begin position="11"/>
        <end position="313"/>
    </location>
</feature>
<dbReference type="Proteomes" id="UP000633601">
    <property type="component" value="Unassembled WGS sequence"/>
</dbReference>
<dbReference type="EMBL" id="JACSQE010000008">
    <property type="protein sequence ID" value="MBD7999075.1"/>
    <property type="molecule type" value="Genomic_DNA"/>
</dbReference>
<comment type="caution">
    <text evidence="2">The sequence shown here is derived from an EMBL/GenBank/DDBJ whole genome shotgun (WGS) entry which is preliminary data.</text>
</comment>
<dbReference type="SUPFAM" id="SSF51430">
    <property type="entry name" value="NAD(P)-linked oxidoreductase"/>
    <property type="match status" value="1"/>
</dbReference>
<dbReference type="Gene3D" id="3.20.20.100">
    <property type="entry name" value="NADP-dependent oxidoreductase domain"/>
    <property type="match status" value="1"/>
</dbReference>
<name>A0ABR8V316_9CELL</name>
<proteinExistence type="predicted"/>
<dbReference type="InterPro" id="IPR036812">
    <property type="entry name" value="NAD(P)_OxRdtase_dom_sf"/>
</dbReference>
<gene>
    <name evidence="2" type="ORF">H9640_10970</name>
</gene>